<proteinExistence type="inferred from homology"/>
<keyword evidence="16" id="KW-1185">Reference proteome</keyword>
<dbReference type="GO" id="GO:0000272">
    <property type="term" value="P:polysaccharide catabolic process"/>
    <property type="evidence" value="ECO:0007669"/>
    <property type="project" value="UniProtKB-KW"/>
</dbReference>
<dbReference type="GeneID" id="70129220"/>
<keyword evidence="10" id="KW-0624">Polysaccharide degradation</keyword>
<dbReference type="EC" id="3.2.1.14" evidence="3"/>
<dbReference type="Proteomes" id="UP000758603">
    <property type="component" value="Unassembled WGS sequence"/>
</dbReference>
<feature type="domain" description="GH18" evidence="14">
    <location>
        <begin position="30"/>
        <end position="360"/>
    </location>
</feature>
<protein>
    <recommendedName>
        <fullName evidence="3">chitinase</fullName>
        <ecNumber evidence="3">3.2.1.14</ecNumber>
    </recommendedName>
</protein>
<evidence type="ECO:0000256" key="4">
    <source>
        <dbReference type="ARBA" id="ARBA00022525"/>
    </source>
</evidence>
<dbReference type="PROSITE" id="PS51910">
    <property type="entry name" value="GH18_2"/>
    <property type="match status" value="1"/>
</dbReference>
<comment type="catalytic activity">
    <reaction evidence="1">
        <text>Random endo-hydrolysis of N-acetyl-beta-D-glucosaminide (1-&gt;4)-beta-linkages in chitin and chitodextrins.</text>
        <dbReference type="EC" id="3.2.1.14"/>
    </reaction>
</comment>
<dbReference type="RefSeq" id="XP_045955905.1">
    <property type="nucleotide sequence ID" value="XM_046100328.1"/>
</dbReference>
<dbReference type="InterPro" id="IPR001579">
    <property type="entry name" value="Glyco_hydro_18_chit_AS"/>
</dbReference>
<dbReference type="GO" id="GO:0008061">
    <property type="term" value="F:chitin binding"/>
    <property type="evidence" value="ECO:0007669"/>
    <property type="project" value="UniProtKB-KW"/>
</dbReference>
<comment type="subcellular location">
    <subcellularLocation>
        <location evidence="2">Secreted</location>
    </subcellularLocation>
</comment>
<reference evidence="15" key="1">
    <citation type="journal article" date="2021" name="Nat. Commun.">
        <title>Genetic determinants of endophytism in the Arabidopsis root mycobiome.</title>
        <authorList>
            <person name="Mesny F."/>
            <person name="Miyauchi S."/>
            <person name="Thiergart T."/>
            <person name="Pickel B."/>
            <person name="Atanasova L."/>
            <person name="Karlsson M."/>
            <person name="Huettel B."/>
            <person name="Barry K.W."/>
            <person name="Haridas S."/>
            <person name="Chen C."/>
            <person name="Bauer D."/>
            <person name="Andreopoulos W."/>
            <person name="Pangilinan J."/>
            <person name="LaButti K."/>
            <person name="Riley R."/>
            <person name="Lipzen A."/>
            <person name="Clum A."/>
            <person name="Drula E."/>
            <person name="Henrissat B."/>
            <person name="Kohler A."/>
            <person name="Grigoriev I.V."/>
            <person name="Martin F.M."/>
            <person name="Hacquard S."/>
        </authorList>
    </citation>
    <scope>NUCLEOTIDE SEQUENCE</scope>
    <source>
        <strain evidence="15">MPI-SDFR-AT-0073</strain>
    </source>
</reference>
<keyword evidence="6 11" id="KW-0378">Hydrolase</keyword>
<evidence type="ECO:0000256" key="8">
    <source>
        <dbReference type="ARBA" id="ARBA00023277"/>
    </source>
</evidence>
<dbReference type="GO" id="GO:0005576">
    <property type="term" value="C:extracellular region"/>
    <property type="evidence" value="ECO:0007669"/>
    <property type="project" value="UniProtKB-SubCell"/>
</dbReference>
<dbReference type="InterPro" id="IPR001223">
    <property type="entry name" value="Glyco_hydro18_cat"/>
</dbReference>
<dbReference type="InterPro" id="IPR017853">
    <property type="entry name" value="GH"/>
</dbReference>
<comment type="similarity">
    <text evidence="12">Belongs to the glycosyl hydrolase 18 family.</text>
</comment>
<evidence type="ECO:0000256" key="13">
    <source>
        <dbReference type="SAM" id="SignalP"/>
    </source>
</evidence>
<gene>
    <name evidence="15" type="ORF">BKA67DRAFT_537492</name>
</gene>
<dbReference type="PANTHER" id="PTHR45708">
    <property type="entry name" value="ENDOCHITINASE"/>
    <property type="match status" value="1"/>
</dbReference>
<feature type="chain" id="PRO_5040461688" description="chitinase" evidence="13">
    <location>
        <begin position="23"/>
        <end position="432"/>
    </location>
</feature>
<dbReference type="Gene3D" id="3.20.20.80">
    <property type="entry name" value="Glycosidases"/>
    <property type="match status" value="1"/>
</dbReference>
<evidence type="ECO:0000256" key="11">
    <source>
        <dbReference type="RuleBase" id="RU000489"/>
    </source>
</evidence>
<evidence type="ECO:0000259" key="14">
    <source>
        <dbReference type="PROSITE" id="PS51910"/>
    </source>
</evidence>
<dbReference type="GO" id="GO:0006032">
    <property type="term" value="P:chitin catabolic process"/>
    <property type="evidence" value="ECO:0007669"/>
    <property type="project" value="UniProtKB-KW"/>
</dbReference>
<keyword evidence="8" id="KW-0119">Carbohydrate metabolism</keyword>
<keyword evidence="7" id="KW-0146">Chitin degradation</keyword>
<keyword evidence="13" id="KW-0732">Signal</keyword>
<dbReference type="InterPro" id="IPR050542">
    <property type="entry name" value="Glycosyl_Hydrlase18_Chitinase"/>
</dbReference>
<dbReference type="OrthoDB" id="6020543at2759"/>
<evidence type="ECO:0000313" key="15">
    <source>
        <dbReference type="EMBL" id="KAH6651627.1"/>
    </source>
</evidence>
<keyword evidence="5" id="KW-0147">Chitin-binding</keyword>
<accession>A0A9P8UGI1</accession>
<evidence type="ECO:0000256" key="1">
    <source>
        <dbReference type="ARBA" id="ARBA00000822"/>
    </source>
</evidence>
<sequence length="432" mass="46886">MFTPGALLSVICISFWVSPCLAAFSSKGMNNVVAYYGQGSNQRPLAALCGDDSIDIIILSFVHLFPAQANGYPGLNFGNQCSGEKYRGPGYNGINDPSKDALLKCPSIQRDLNFCRYATPQKKILLSLGGGTDAYQLTGASDGVNLATQLWYMFGPRNQTMVDAGIPRPFDYRGGGFIVDGFDLDIEHPPVDGGAGYIALSKTLQSFFKQALPVKYYLTASPQCVIPDANMKDIIAAIPFDLLFIQFYNTYTCSAKRWARLNPSYTSGGSFANAGFTIFQWTSYLAATTSKDAKIFLGLTTVGTTPDYTLTIQETANIANAYSCNSSFAGVSIWEAESAFNRTSGFRNYFQNLKPALIQAVLGAKECSAKTANVVPLREHVVPKTLFLFVAAHSDIARHQVLIFQMPGVGRAASLPMGHASRLCPLWPSRSD</sequence>
<dbReference type="Pfam" id="PF00704">
    <property type="entry name" value="Glyco_hydro_18"/>
    <property type="match status" value="1"/>
</dbReference>
<evidence type="ECO:0000256" key="7">
    <source>
        <dbReference type="ARBA" id="ARBA00023024"/>
    </source>
</evidence>
<dbReference type="EMBL" id="JAGPXC010000006">
    <property type="protein sequence ID" value="KAH6651627.1"/>
    <property type="molecule type" value="Genomic_DNA"/>
</dbReference>
<keyword evidence="4" id="KW-0964">Secreted</keyword>
<evidence type="ECO:0000256" key="12">
    <source>
        <dbReference type="RuleBase" id="RU004453"/>
    </source>
</evidence>
<evidence type="ECO:0000256" key="9">
    <source>
        <dbReference type="ARBA" id="ARBA00023295"/>
    </source>
</evidence>
<organism evidence="15 16">
    <name type="scientific">Truncatella angustata</name>
    <dbReference type="NCBI Taxonomy" id="152316"/>
    <lineage>
        <taxon>Eukaryota</taxon>
        <taxon>Fungi</taxon>
        <taxon>Dikarya</taxon>
        <taxon>Ascomycota</taxon>
        <taxon>Pezizomycotina</taxon>
        <taxon>Sordariomycetes</taxon>
        <taxon>Xylariomycetidae</taxon>
        <taxon>Amphisphaeriales</taxon>
        <taxon>Sporocadaceae</taxon>
        <taxon>Truncatella</taxon>
    </lineage>
</organism>
<evidence type="ECO:0000256" key="6">
    <source>
        <dbReference type="ARBA" id="ARBA00022801"/>
    </source>
</evidence>
<comment type="caution">
    <text evidence="15">The sequence shown here is derived from an EMBL/GenBank/DDBJ whole genome shotgun (WGS) entry which is preliminary data.</text>
</comment>
<dbReference type="GO" id="GO:0008843">
    <property type="term" value="F:endochitinase activity"/>
    <property type="evidence" value="ECO:0007669"/>
    <property type="project" value="UniProtKB-EC"/>
</dbReference>
<dbReference type="SUPFAM" id="SSF51445">
    <property type="entry name" value="(Trans)glycosidases"/>
    <property type="match status" value="1"/>
</dbReference>
<evidence type="ECO:0000256" key="3">
    <source>
        <dbReference type="ARBA" id="ARBA00012729"/>
    </source>
</evidence>
<name>A0A9P8UGI1_9PEZI</name>
<keyword evidence="9 11" id="KW-0326">Glycosidase</keyword>
<evidence type="ECO:0000256" key="5">
    <source>
        <dbReference type="ARBA" id="ARBA00022669"/>
    </source>
</evidence>
<evidence type="ECO:0000313" key="16">
    <source>
        <dbReference type="Proteomes" id="UP000758603"/>
    </source>
</evidence>
<dbReference type="AlphaFoldDB" id="A0A9P8UGI1"/>
<feature type="signal peptide" evidence="13">
    <location>
        <begin position="1"/>
        <end position="22"/>
    </location>
</feature>
<dbReference type="PANTHER" id="PTHR45708:SF49">
    <property type="entry name" value="ENDOCHITINASE"/>
    <property type="match status" value="1"/>
</dbReference>
<evidence type="ECO:0000256" key="2">
    <source>
        <dbReference type="ARBA" id="ARBA00004613"/>
    </source>
</evidence>
<evidence type="ECO:0000256" key="10">
    <source>
        <dbReference type="ARBA" id="ARBA00023326"/>
    </source>
</evidence>
<dbReference type="PROSITE" id="PS01095">
    <property type="entry name" value="GH18_1"/>
    <property type="match status" value="1"/>
</dbReference>